<dbReference type="PANTHER" id="PTHR44757">
    <property type="entry name" value="DIGUANYLATE CYCLASE DGCP"/>
    <property type="match status" value="1"/>
</dbReference>
<feature type="domain" description="GGDEF" evidence="6">
    <location>
        <begin position="660"/>
        <end position="794"/>
    </location>
</feature>
<dbReference type="SMART" id="SM00304">
    <property type="entry name" value="HAMP"/>
    <property type="match status" value="1"/>
</dbReference>
<dbReference type="Gene3D" id="3.30.450.20">
    <property type="entry name" value="PAS domain"/>
    <property type="match status" value="1"/>
</dbReference>
<dbReference type="NCBIfam" id="TIGR00229">
    <property type="entry name" value="sensory_box"/>
    <property type="match status" value="1"/>
</dbReference>
<name>A0ABV8D563_9BURK</name>
<evidence type="ECO:0000259" key="3">
    <source>
        <dbReference type="PROSITE" id="PS50113"/>
    </source>
</evidence>
<reference evidence="8" key="1">
    <citation type="journal article" date="2019" name="Int. J. Syst. Evol. Microbiol.">
        <title>The Global Catalogue of Microorganisms (GCM) 10K type strain sequencing project: providing services to taxonomists for standard genome sequencing and annotation.</title>
        <authorList>
            <consortium name="The Broad Institute Genomics Platform"/>
            <consortium name="The Broad Institute Genome Sequencing Center for Infectious Disease"/>
            <person name="Wu L."/>
            <person name="Ma J."/>
        </authorList>
    </citation>
    <scope>NUCLEOTIDE SEQUENCE [LARGE SCALE GENOMIC DNA]</scope>
    <source>
        <strain evidence="8">CCUG 2113</strain>
    </source>
</reference>
<dbReference type="SUPFAM" id="SSF158472">
    <property type="entry name" value="HAMP domain-like"/>
    <property type="match status" value="1"/>
</dbReference>
<dbReference type="Gene3D" id="3.20.20.450">
    <property type="entry name" value="EAL domain"/>
    <property type="match status" value="1"/>
</dbReference>
<dbReference type="Pfam" id="PF00672">
    <property type="entry name" value="HAMP"/>
    <property type="match status" value="1"/>
</dbReference>
<dbReference type="InterPro" id="IPR029787">
    <property type="entry name" value="Nucleotide_cyclase"/>
</dbReference>
<evidence type="ECO:0000259" key="6">
    <source>
        <dbReference type="PROSITE" id="PS50887"/>
    </source>
</evidence>
<dbReference type="EMBL" id="JBHSAJ010000003">
    <property type="protein sequence ID" value="MFC3933494.1"/>
    <property type="molecule type" value="Genomic_DNA"/>
</dbReference>
<dbReference type="Gene3D" id="6.10.340.10">
    <property type="match status" value="1"/>
</dbReference>
<gene>
    <name evidence="7" type="ORF">ACFOW3_02535</name>
</gene>
<keyword evidence="1" id="KW-1133">Transmembrane helix</keyword>
<protein>
    <submittedName>
        <fullName evidence="7">EAL domain-containing protein</fullName>
    </submittedName>
</protein>
<evidence type="ECO:0000313" key="8">
    <source>
        <dbReference type="Proteomes" id="UP001595693"/>
    </source>
</evidence>
<dbReference type="InterPro" id="IPR035965">
    <property type="entry name" value="PAS-like_dom_sf"/>
</dbReference>
<dbReference type="Pfam" id="PF00990">
    <property type="entry name" value="GGDEF"/>
    <property type="match status" value="1"/>
</dbReference>
<sequence>MAFMHRVSGWLGRLSVGRKLMLIYLLDLSAVIYVSSILIHEKYVAIDFTRKEIVGTTYAAVLRDGLMGQFLDASQQPPLAGDVIARLTGVRKAYDEQLRTQEVGERFSMVLGQLAARPPSATDAQVLTGMRSQLLREGRELLTTVGNQSNLILDPDLDSYYGMSLVVLRFPELLQAVHDTVVFLNAAQTGRGPQWSFELLTLVGRLDAVMQGIEADYNQAFIAGSPEMRAALQGPREALHQSLEGFQALLQGVAAGESRLTMAQVGTQQMQVLGALRDAWTVGIVDLERLLNRRVDGLFARMWLHLGTALVLLGCILSLVTLVARQIAKPLQQLARVADEVRKSGDHTLRAHWVSRDEIGRLVTAFNEMLSQLDRDRVLQQELAASARAAEAQRELVEAFPIPMVVTSVPEHEVLHSNAPAAHWLGDRKTDPWAVGLEPGVRARFFQRLADQGSVDEFEVRWKGTAEPSWAVLSARRLQFQGRDSVLTAFTPINVLKVMEQRLELWAKVFEASSEGIIIMNADQQIISVNKAFCRSTHYDFYEVIGEDLGFLLEESGAEPLSAQIHRTMLDKESWQGEVRFRRRSGETYPAWLMVSAVRETKGGTLANHIGIAIDITDRKRSEERIQFLAHHDVLTELPNRSLCVQRLQMALAQAPITGEKVAVLFIDLDRFKAINDTLGHHIGDGLLRSVAGRLTQAVRSRDTVSRLGGDEFVVVMRDVAGREDVQQLVERRLIPLIRQSHPVEGHELNVSCSVGIAVYPEDGSDIDELMRRADAAMYEAKTTGRDMALFYSAETDQRALARQTMEQQLRRALERQELSLHYQPRLSAKGGGLLGVEALLRWNNATLGHIPPSEFIPIAEETGMIRAIGGWVLQQACEQWVRWQVPLSGPSARGLVHPLAHVSISVNLSAAQLADPLLVSDIEALLARTGMPAHRLELEITESQLMDNAHAAEQQLAALKSLGVQLSIDDFGTGYSSLAYLKRFDIDRLKVDKSFVHDMLSNPADMAITRAIIALGHTLGLKIVAEGVEDLATAQVLSALDCEELQGYHFSRPLPPEALHAWALEHGVLQGASVRGLGFGSTQPAPLWG</sequence>
<keyword evidence="1" id="KW-0812">Transmembrane</keyword>
<dbReference type="PROSITE" id="PS50113">
    <property type="entry name" value="PAC"/>
    <property type="match status" value="1"/>
</dbReference>
<dbReference type="SMART" id="SM00086">
    <property type="entry name" value="PAC"/>
    <property type="match status" value="1"/>
</dbReference>
<dbReference type="InterPro" id="IPR000014">
    <property type="entry name" value="PAS"/>
</dbReference>
<keyword evidence="1" id="KW-0472">Membrane</keyword>
<evidence type="ECO:0000259" key="2">
    <source>
        <dbReference type="PROSITE" id="PS50112"/>
    </source>
</evidence>
<dbReference type="InterPro" id="IPR000160">
    <property type="entry name" value="GGDEF_dom"/>
</dbReference>
<comment type="caution">
    <text evidence="7">The sequence shown here is derived from an EMBL/GenBank/DDBJ whole genome shotgun (WGS) entry which is preliminary data.</text>
</comment>
<dbReference type="NCBIfam" id="TIGR00254">
    <property type="entry name" value="GGDEF"/>
    <property type="match status" value="1"/>
</dbReference>
<dbReference type="SUPFAM" id="SSF55073">
    <property type="entry name" value="Nucleotide cyclase"/>
    <property type="match status" value="1"/>
</dbReference>
<evidence type="ECO:0000259" key="5">
    <source>
        <dbReference type="PROSITE" id="PS50885"/>
    </source>
</evidence>
<dbReference type="InterPro" id="IPR003660">
    <property type="entry name" value="HAMP_dom"/>
</dbReference>
<dbReference type="SMART" id="SM00267">
    <property type="entry name" value="GGDEF"/>
    <property type="match status" value="1"/>
</dbReference>
<feature type="transmembrane region" description="Helical" evidence="1">
    <location>
        <begin position="20"/>
        <end position="40"/>
    </location>
</feature>
<dbReference type="Proteomes" id="UP001595693">
    <property type="component" value="Unassembled WGS sequence"/>
</dbReference>
<dbReference type="InterPro" id="IPR001633">
    <property type="entry name" value="EAL_dom"/>
</dbReference>
<evidence type="ECO:0000259" key="4">
    <source>
        <dbReference type="PROSITE" id="PS50883"/>
    </source>
</evidence>
<feature type="transmembrane region" description="Helical" evidence="1">
    <location>
        <begin position="303"/>
        <end position="324"/>
    </location>
</feature>
<feature type="domain" description="HAMP" evidence="5">
    <location>
        <begin position="325"/>
        <end position="378"/>
    </location>
</feature>
<dbReference type="InterPro" id="IPR000700">
    <property type="entry name" value="PAS-assoc_C"/>
</dbReference>
<organism evidence="7 8">
    <name type="scientific">Acidovorax facilis</name>
    <dbReference type="NCBI Taxonomy" id="12917"/>
    <lineage>
        <taxon>Bacteria</taxon>
        <taxon>Pseudomonadati</taxon>
        <taxon>Pseudomonadota</taxon>
        <taxon>Betaproteobacteria</taxon>
        <taxon>Burkholderiales</taxon>
        <taxon>Comamonadaceae</taxon>
        <taxon>Acidovorax</taxon>
    </lineage>
</organism>
<dbReference type="InterPro" id="IPR043128">
    <property type="entry name" value="Rev_trsase/Diguanyl_cyclase"/>
</dbReference>
<proteinExistence type="predicted"/>
<keyword evidence="8" id="KW-1185">Reference proteome</keyword>
<dbReference type="SMART" id="SM00052">
    <property type="entry name" value="EAL"/>
    <property type="match status" value="1"/>
</dbReference>
<dbReference type="CDD" id="cd01949">
    <property type="entry name" value="GGDEF"/>
    <property type="match status" value="1"/>
</dbReference>
<dbReference type="PROSITE" id="PS50887">
    <property type="entry name" value="GGDEF"/>
    <property type="match status" value="1"/>
</dbReference>
<dbReference type="SUPFAM" id="SSF55785">
    <property type="entry name" value="PYP-like sensor domain (PAS domain)"/>
    <property type="match status" value="1"/>
</dbReference>
<dbReference type="SUPFAM" id="SSF141868">
    <property type="entry name" value="EAL domain-like"/>
    <property type="match status" value="1"/>
</dbReference>
<dbReference type="Pfam" id="PF00563">
    <property type="entry name" value="EAL"/>
    <property type="match status" value="1"/>
</dbReference>
<feature type="domain" description="PAC" evidence="3">
    <location>
        <begin position="575"/>
        <end position="628"/>
    </location>
</feature>
<evidence type="ECO:0000313" key="7">
    <source>
        <dbReference type="EMBL" id="MFC3933494.1"/>
    </source>
</evidence>
<feature type="domain" description="EAL" evidence="4">
    <location>
        <begin position="803"/>
        <end position="1068"/>
    </location>
</feature>
<dbReference type="CDD" id="cd00130">
    <property type="entry name" value="PAS"/>
    <property type="match status" value="1"/>
</dbReference>
<dbReference type="Pfam" id="PF13426">
    <property type="entry name" value="PAS_9"/>
    <property type="match status" value="1"/>
</dbReference>
<dbReference type="SMART" id="SM00091">
    <property type="entry name" value="PAS"/>
    <property type="match status" value="2"/>
</dbReference>
<dbReference type="RefSeq" id="WP_082437538.1">
    <property type="nucleotide sequence ID" value="NZ_JAMXAX010000021.1"/>
</dbReference>
<dbReference type="PROSITE" id="PS50112">
    <property type="entry name" value="PAS"/>
    <property type="match status" value="1"/>
</dbReference>
<dbReference type="PROSITE" id="PS50883">
    <property type="entry name" value="EAL"/>
    <property type="match status" value="1"/>
</dbReference>
<dbReference type="CDD" id="cd01948">
    <property type="entry name" value="EAL"/>
    <property type="match status" value="1"/>
</dbReference>
<feature type="domain" description="PAS" evidence="2">
    <location>
        <begin position="502"/>
        <end position="572"/>
    </location>
</feature>
<dbReference type="InterPro" id="IPR052155">
    <property type="entry name" value="Biofilm_reg_signaling"/>
</dbReference>
<dbReference type="InterPro" id="IPR035919">
    <property type="entry name" value="EAL_sf"/>
</dbReference>
<dbReference type="InterPro" id="IPR001610">
    <property type="entry name" value="PAC"/>
</dbReference>
<dbReference type="CDD" id="cd06225">
    <property type="entry name" value="HAMP"/>
    <property type="match status" value="1"/>
</dbReference>
<accession>A0ABV8D563</accession>
<evidence type="ECO:0000256" key="1">
    <source>
        <dbReference type="SAM" id="Phobius"/>
    </source>
</evidence>
<dbReference type="PROSITE" id="PS50885">
    <property type="entry name" value="HAMP"/>
    <property type="match status" value="1"/>
</dbReference>
<dbReference type="Gene3D" id="3.30.70.270">
    <property type="match status" value="1"/>
</dbReference>
<dbReference type="PANTHER" id="PTHR44757:SF2">
    <property type="entry name" value="BIOFILM ARCHITECTURE MAINTENANCE PROTEIN MBAA"/>
    <property type="match status" value="1"/>
</dbReference>